<organism evidence="1 2">
    <name type="scientific">Streptohalobacillus salinus</name>
    <dbReference type="NCBI Taxonomy" id="621096"/>
    <lineage>
        <taxon>Bacteria</taxon>
        <taxon>Bacillati</taxon>
        <taxon>Bacillota</taxon>
        <taxon>Bacilli</taxon>
        <taxon>Bacillales</taxon>
        <taxon>Bacillaceae</taxon>
        <taxon>Streptohalobacillus</taxon>
    </lineage>
</organism>
<gene>
    <name evidence="1" type="ORF">DES38_10982</name>
</gene>
<dbReference type="AlphaFoldDB" id="A0A2V3W646"/>
<dbReference type="Proteomes" id="UP000247922">
    <property type="component" value="Unassembled WGS sequence"/>
</dbReference>
<accession>A0A2V3W646</accession>
<dbReference type="Pfam" id="PF10704">
    <property type="entry name" value="DUF2508"/>
    <property type="match status" value="1"/>
</dbReference>
<dbReference type="RefSeq" id="WP_110251703.1">
    <property type="nucleotide sequence ID" value="NZ_QJJR01000009.1"/>
</dbReference>
<name>A0A2V3W646_9BACI</name>
<dbReference type="InterPro" id="IPR019644">
    <property type="entry name" value="DUF2508"/>
</dbReference>
<protein>
    <submittedName>
        <fullName evidence="1">Uncharacterized protein DUF2508</fullName>
    </submittedName>
</protein>
<dbReference type="OrthoDB" id="2166610at2"/>
<reference evidence="1 2" key="1">
    <citation type="submission" date="2018-05" db="EMBL/GenBank/DDBJ databases">
        <title>Genomic Encyclopedia of Type Strains, Phase IV (KMG-IV): sequencing the most valuable type-strain genomes for metagenomic binning, comparative biology and taxonomic classification.</title>
        <authorList>
            <person name="Goeker M."/>
        </authorList>
    </citation>
    <scope>NUCLEOTIDE SEQUENCE [LARGE SCALE GENOMIC DNA]</scope>
    <source>
        <strain evidence="1 2">DSM 22440</strain>
    </source>
</reference>
<evidence type="ECO:0000313" key="2">
    <source>
        <dbReference type="Proteomes" id="UP000247922"/>
    </source>
</evidence>
<evidence type="ECO:0000313" key="1">
    <source>
        <dbReference type="EMBL" id="PXW89843.1"/>
    </source>
</evidence>
<dbReference type="EMBL" id="QJJR01000009">
    <property type="protein sequence ID" value="PXW89843.1"/>
    <property type="molecule type" value="Genomic_DNA"/>
</dbReference>
<sequence>MAFGANKKKQALQEQLLTDIYQLQDEWMQVKSVLEKSVDPSIEGEYELKVAEAKYFFLLREARRLHLNAHG</sequence>
<keyword evidence="2" id="KW-1185">Reference proteome</keyword>
<proteinExistence type="predicted"/>
<comment type="caution">
    <text evidence="1">The sequence shown here is derived from an EMBL/GenBank/DDBJ whole genome shotgun (WGS) entry which is preliminary data.</text>
</comment>